<dbReference type="Gene3D" id="2.60.40.10">
    <property type="entry name" value="Immunoglobulins"/>
    <property type="match status" value="2"/>
</dbReference>
<organism evidence="2">
    <name type="scientific">Geoglobus ahangari</name>
    <dbReference type="NCBI Taxonomy" id="113653"/>
    <lineage>
        <taxon>Archaea</taxon>
        <taxon>Methanobacteriati</taxon>
        <taxon>Methanobacteriota</taxon>
        <taxon>Archaeoglobi</taxon>
        <taxon>Archaeoglobales</taxon>
        <taxon>Archaeoglobaceae</taxon>
        <taxon>Geoglobus</taxon>
    </lineage>
</organism>
<dbReference type="GO" id="GO:0009269">
    <property type="term" value="P:response to desiccation"/>
    <property type="evidence" value="ECO:0007669"/>
    <property type="project" value="InterPro"/>
</dbReference>
<feature type="domain" description="Water stress and hypersensitive response" evidence="1">
    <location>
        <begin position="175"/>
        <end position="293"/>
    </location>
</feature>
<protein>
    <recommendedName>
        <fullName evidence="1">Water stress and hypersensitive response domain-containing protein</fullName>
    </recommendedName>
</protein>
<dbReference type="InterPro" id="IPR013990">
    <property type="entry name" value="WHy-dom"/>
</dbReference>
<name>A0A7C3UC37_9EURY</name>
<accession>A0A7C3UC37</accession>
<dbReference type="SMART" id="SM00769">
    <property type="entry name" value="WHy"/>
    <property type="match status" value="2"/>
</dbReference>
<sequence>MWVIKVLVATLLISVILMGCAQEGKLTIGKPEIREINHEWGKVTTSTTEIITKVVVYNPNPISLPLKDVLTEIYMNNIKMGEGSALKADIKANSESTIVISTKLENGRIPEWWVSHIKNAEKSVMKMKGYLVFDLKITEFKYPIELSNAIETDILAGLSSNVPRKIGAGPITLTVKSTKSYWGDVSEDYTEIITIATIYNDNLVPVPITKIHQLVEMNGIRFAEGSSNVATVIQPKSEATLTFVTKLDNRLLDEWWVSHIKNGERTKVKIVLQPVIEFAGKEFMFTLVEKESVFLTNLLG</sequence>
<evidence type="ECO:0000313" key="2">
    <source>
        <dbReference type="EMBL" id="HGE66411.1"/>
    </source>
</evidence>
<dbReference type="Pfam" id="PF03168">
    <property type="entry name" value="LEA_2"/>
    <property type="match status" value="2"/>
</dbReference>
<comment type="caution">
    <text evidence="2">The sequence shown here is derived from an EMBL/GenBank/DDBJ whole genome shotgun (WGS) entry which is preliminary data.</text>
</comment>
<dbReference type="InterPro" id="IPR004864">
    <property type="entry name" value="LEA_2"/>
</dbReference>
<feature type="domain" description="Water stress and hypersensitive response" evidence="1">
    <location>
        <begin position="33"/>
        <end position="151"/>
    </location>
</feature>
<dbReference type="PROSITE" id="PS51257">
    <property type="entry name" value="PROKAR_LIPOPROTEIN"/>
    <property type="match status" value="1"/>
</dbReference>
<dbReference type="AlphaFoldDB" id="A0A7C3UC37"/>
<evidence type="ECO:0000259" key="1">
    <source>
        <dbReference type="SMART" id="SM00769"/>
    </source>
</evidence>
<dbReference type="SUPFAM" id="SSF117070">
    <property type="entry name" value="LEA14-like"/>
    <property type="match status" value="2"/>
</dbReference>
<reference evidence="2" key="1">
    <citation type="journal article" date="2020" name="mSystems">
        <title>Genome- and Community-Level Interaction Insights into Carbon Utilization and Element Cycling Functions of Hydrothermarchaeota in Hydrothermal Sediment.</title>
        <authorList>
            <person name="Zhou Z."/>
            <person name="Liu Y."/>
            <person name="Xu W."/>
            <person name="Pan J."/>
            <person name="Luo Z.H."/>
            <person name="Li M."/>
        </authorList>
    </citation>
    <scope>NUCLEOTIDE SEQUENCE [LARGE SCALE GENOMIC DNA]</scope>
    <source>
        <strain evidence="2">SpSt-97</strain>
    </source>
</reference>
<proteinExistence type="predicted"/>
<gene>
    <name evidence="2" type="ORF">ENX77_04740</name>
</gene>
<dbReference type="InterPro" id="IPR013783">
    <property type="entry name" value="Ig-like_fold"/>
</dbReference>
<dbReference type="EMBL" id="DTPI01000029">
    <property type="protein sequence ID" value="HGE66411.1"/>
    <property type="molecule type" value="Genomic_DNA"/>
</dbReference>